<protein>
    <submittedName>
        <fullName evidence="3">Pilus assembly protein CpaD</fullName>
    </submittedName>
</protein>
<evidence type="ECO:0000256" key="1">
    <source>
        <dbReference type="SAM" id="Coils"/>
    </source>
</evidence>
<evidence type="ECO:0000313" key="3">
    <source>
        <dbReference type="EMBL" id="RDV26699.1"/>
    </source>
</evidence>
<keyword evidence="2" id="KW-0472">Membrane</keyword>
<gene>
    <name evidence="3" type="ORF">DXV75_06855</name>
</gene>
<sequence>MAHVNLLPWREKQRQYQKQQYLGAMGAVAAIVGLIFWFVGQAIDQQISNQNGRNSFLQTEIVKLDAKISEIQKIKESKNAIEQRMALIEQLQASRNIAPSIFDELARIVPPGVSFKSMRRVGNTIEIEGLSESNNRLSDFMRRLDASKVFTGGDLSSIVADAKSNNAISDFTLKFNISPRIAPQQNAAQSNTGGAK</sequence>
<dbReference type="GO" id="GO:0043107">
    <property type="term" value="P:type IV pilus-dependent motility"/>
    <property type="evidence" value="ECO:0007669"/>
    <property type="project" value="TreeGrafter"/>
</dbReference>
<dbReference type="InterPro" id="IPR007813">
    <property type="entry name" value="PilN"/>
</dbReference>
<feature type="coiled-coil region" evidence="1">
    <location>
        <begin position="64"/>
        <end position="94"/>
    </location>
</feature>
<dbReference type="OrthoDB" id="5296173at2"/>
<dbReference type="PANTHER" id="PTHR40278:SF2">
    <property type="entry name" value="TYPE IV PILUS INNER MEMBRANE COMPONENT PILN"/>
    <property type="match status" value="1"/>
</dbReference>
<dbReference type="InterPro" id="IPR052534">
    <property type="entry name" value="Extracell_DNA_Util/SecSys_Comp"/>
</dbReference>
<keyword evidence="2" id="KW-0812">Transmembrane</keyword>
<keyword evidence="2" id="KW-1133">Transmembrane helix</keyword>
<comment type="caution">
    <text evidence="3">The sequence shown here is derived from an EMBL/GenBank/DDBJ whole genome shotgun (WGS) entry which is preliminary data.</text>
</comment>
<dbReference type="RefSeq" id="WP_115592652.1">
    <property type="nucleotide sequence ID" value="NZ_QRHA01000004.1"/>
</dbReference>
<dbReference type="PANTHER" id="PTHR40278">
    <property type="entry name" value="DNA UTILIZATION PROTEIN HOFN"/>
    <property type="match status" value="1"/>
</dbReference>
<proteinExistence type="predicted"/>
<keyword evidence="4" id="KW-1185">Reference proteome</keyword>
<dbReference type="GO" id="GO:0043683">
    <property type="term" value="P:type IV pilus assembly"/>
    <property type="evidence" value="ECO:0007669"/>
    <property type="project" value="TreeGrafter"/>
</dbReference>
<organism evidence="3 4">
    <name type="scientific">Alteromonas aestuariivivens</name>
    <dbReference type="NCBI Taxonomy" id="1938339"/>
    <lineage>
        <taxon>Bacteria</taxon>
        <taxon>Pseudomonadati</taxon>
        <taxon>Pseudomonadota</taxon>
        <taxon>Gammaproteobacteria</taxon>
        <taxon>Alteromonadales</taxon>
        <taxon>Alteromonadaceae</taxon>
        <taxon>Alteromonas/Salinimonas group</taxon>
        <taxon>Alteromonas</taxon>
    </lineage>
</organism>
<dbReference type="AlphaFoldDB" id="A0A3D8M9P6"/>
<dbReference type="EMBL" id="QRHA01000004">
    <property type="protein sequence ID" value="RDV26699.1"/>
    <property type="molecule type" value="Genomic_DNA"/>
</dbReference>
<evidence type="ECO:0000313" key="4">
    <source>
        <dbReference type="Proteomes" id="UP000256561"/>
    </source>
</evidence>
<keyword evidence="1" id="KW-0175">Coiled coil</keyword>
<evidence type="ECO:0000256" key="2">
    <source>
        <dbReference type="SAM" id="Phobius"/>
    </source>
</evidence>
<dbReference type="Pfam" id="PF05137">
    <property type="entry name" value="PilN"/>
    <property type="match status" value="1"/>
</dbReference>
<accession>A0A3D8M9P6</accession>
<name>A0A3D8M9P6_9ALTE</name>
<dbReference type="Proteomes" id="UP000256561">
    <property type="component" value="Unassembled WGS sequence"/>
</dbReference>
<reference evidence="4" key="1">
    <citation type="submission" date="2018-08" db="EMBL/GenBank/DDBJ databases">
        <authorList>
            <person name="Zhang J."/>
            <person name="Du Z.-J."/>
        </authorList>
    </citation>
    <scope>NUCLEOTIDE SEQUENCE [LARGE SCALE GENOMIC DNA]</scope>
    <source>
        <strain evidence="4">KCTC 52655</strain>
    </source>
</reference>
<feature type="transmembrane region" description="Helical" evidence="2">
    <location>
        <begin position="21"/>
        <end position="40"/>
    </location>
</feature>